<evidence type="ECO:0000256" key="1">
    <source>
        <dbReference type="ARBA" id="ARBA00001962"/>
    </source>
</evidence>
<evidence type="ECO:0000313" key="6">
    <source>
        <dbReference type="Proteomes" id="UP000053411"/>
    </source>
</evidence>
<dbReference type="Proteomes" id="UP000053411">
    <property type="component" value="Unassembled WGS sequence"/>
</dbReference>
<dbReference type="InterPro" id="IPR008775">
    <property type="entry name" value="Phytyl_CoA_dOase-like"/>
</dbReference>
<dbReference type="RefSeq" id="XP_016635939.1">
    <property type="nucleotide sequence ID" value="XM_016772469.1"/>
</dbReference>
<evidence type="ECO:0000256" key="4">
    <source>
        <dbReference type="ARBA" id="ARBA00023004"/>
    </source>
</evidence>
<dbReference type="AlphaFoldDB" id="A0A0D2IXQ4"/>
<reference evidence="5 6" key="1">
    <citation type="submission" date="2015-01" db="EMBL/GenBank/DDBJ databases">
        <title>The Genome Sequence of Fonsecaea multimorphosa CBS 102226.</title>
        <authorList>
            <consortium name="The Broad Institute Genomics Platform"/>
            <person name="Cuomo C."/>
            <person name="de Hoog S."/>
            <person name="Gorbushina A."/>
            <person name="Stielow B."/>
            <person name="Teixiera M."/>
            <person name="Abouelleil A."/>
            <person name="Chapman S.B."/>
            <person name="Priest M."/>
            <person name="Young S.K."/>
            <person name="Wortman J."/>
            <person name="Nusbaum C."/>
            <person name="Birren B."/>
        </authorList>
    </citation>
    <scope>NUCLEOTIDE SEQUENCE [LARGE SCALE GENOMIC DNA]</scope>
    <source>
        <strain evidence="5 6">CBS 102226</strain>
    </source>
</reference>
<evidence type="ECO:0000256" key="3">
    <source>
        <dbReference type="ARBA" id="ARBA00022723"/>
    </source>
</evidence>
<dbReference type="Gene3D" id="2.60.120.620">
    <property type="entry name" value="q2cbj1_9rhob like domain"/>
    <property type="match status" value="1"/>
</dbReference>
<evidence type="ECO:0000256" key="2">
    <source>
        <dbReference type="ARBA" id="ARBA00005830"/>
    </source>
</evidence>
<gene>
    <name evidence="5" type="ORF">Z520_01955</name>
</gene>
<proteinExistence type="inferred from homology"/>
<dbReference type="PANTHER" id="PTHR20883">
    <property type="entry name" value="PHYTANOYL-COA DIOXYGENASE DOMAIN CONTAINING 1"/>
    <property type="match status" value="1"/>
</dbReference>
<organism evidence="5 6">
    <name type="scientific">Fonsecaea multimorphosa CBS 102226</name>
    <dbReference type="NCBI Taxonomy" id="1442371"/>
    <lineage>
        <taxon>Eukaryota</taxon>
        <taxon>Fungi</taxon>
        <taxon>Dikarya</taxon>
        <taxon>Ascomycota</taxon>
        <taxon>Pezizomycotina</taxon>
        <taxon>Eurotiomycetes</taxon>
        <taxon>Chaetothyriomycetidae</taxon>
        <taxon>Chaetothyriales</taxon>
        <taxon>Herpotrichiellaceae</taxon>
        <taxon>Fonsecaea</taxon>
    </lineage>
</organism>
<evidence type="ECO:0000313" key="5">
    <source>
        <dbReference type="EMBL" id="KIY01817.1"/>
    </source>
</evidence>
<dbReference type="GO" id="GO:0046872">
    <property type="term" value="F:metal ion binding"/>
    <property type="evidence" value="ECO:0007669"/>
    <property type="project" value="UniProtKB-KW"/>
</dbReference>
<protein>
    <submittedName>
        <fullName evidence="5">Uncharacterized protein</fullName>
    </submittedName>
</protein>
<keyword evidence="6" id="KW-1185">Reference proteome</keyword>
<dbReference type="SUPFAM" id="SSF51197">
    <property type="entry name" value="Clavaminate synthase-like"/>
    <property type="match status" value="1"/>
</dbReference>
<name>A0A0D2IXQ4_9EURO</name>
<comment type="cofactor">
    <cofactor evidence="1">
        <name>Fe cation</name>
        <dbReference type="ChEBI" id="CHEBI:24875"/>
    </cofactor>
</comment>
<keyword evidence="4" id="KW-0408">Iron</keyword>
<accession>A0A0D2IXQ4</accession>
<dbReference type="PANTHER" id="PTHR20883:SF15">
    <property type="entry name" value="PHYTANOYL-COA DIOXYGENASE DOMAIN-CONTAINING PROTEIN 1"/>
    <property type="match status" value="1"/>
</dbReference>
<dbReference type="VEuPathDB" id="FungiDB:Z520_01955"/>
<dbReference type="Pfam" id="PF05721">
    <property type="entry name" value="PhyH"/>
    <property type="match status" value="1"/>
</dbReference>
<dbReference type="STRING" id="1442371.A0A0D2IXQ4"/>
<dbReference type="EMBL" id="KN848064">
    <property type="protein sequence ID" value="KIY01817.1"/>
    <property type="molecule type" value="Genomic_DNA"/>
</dbReference>
<comment type="similarity">
    <text evidence="2">Belongs to the PhyH family.</text>
</comment>
<keyword evidence="3" id="KW-0479">Metal-binding</keyword>
<dbReference type="OrthoDB" id="445007at2759"/>
<dbReference type="GeneID" id="27707701"/>
<sequence>MSSLNPQCLTRNDSADYRTINEKGFLKISGLIPEADVKELSEHMDCVLRGEASAPGFPRIEPSMSEAERLAAFSRIHNAHRVHPLHERFLLHPRILDVLEQLTGPDILALQSMSFFKQPGQPGQGYHQDSYYIPTLPNTLIAAWVAVSEATEENGCLWFRVGSQCEPVYPQVDNEYTHQSRNLDGIFDNSTASIEDVETNQLASVAIRYQEESCPAKPGDVVFFRGNILHRSFENKGATPRRALWDISVMQGALSHGTSGRSGRLAFAKPRFGTPCAALEERKPRIAGSLVAMPMGSKSGMVIQQVDVTQRDND</sequence>